<dbReference type="PANTHER" id="PTHR13451">
    <property type="entry name" value="CLASS II CROSSOVER JUNCTION ENDONUCLEASE MUS81"/>
    <property type="match status" value="1"/>
</dbReference>
<dbReference type="GO" id="GO:0008821">
    <property type="term" value="F:crossover junction DNA endonuclease activity"/>
    <property type="evidence" value="ECO:0007669"/>
    <property type="project" value="InterPro"/>
</dbReference>
<dbReference type="PANTHER" id="PTHR13451:SF0">
    <property type="entry name" value="CROSSOVER JUNCTION ENDONUCLEASE MUS81"/>
    <property type="match status" value="1"/>
</dbReference>
<sequence>MPDKTKLIITPNETALIKECETQNITFETKPLDIGDIQIVQNGNVQYLIERKADGDLEASIKDGRYKEQKARIKSSGLAPQRVIYLMERFPDDVWSDSERKRLFSALTNTLVRDRMMIYQTKSLKETAQFLKSLCKSVDKFLINGKLDPKSQEIIEMSQSQIKKLTSTPQTIFRDTLTLIPRSTKQIADYLVELYPDATAFVEQASVDVLKKMKIPGRKTALGPVLSKNLLEFVKTLIKKPI</sequence>
<reference evidence="3" key="1">
    <citation type="journal article" date="2020" name="Nature">
        <title>Giant virus diversity and host interactions through global metagenomics.</title>
        <authorList>
            <person name="Schulz F."/>
            <person name="Roux S."/>
            <person name="Paez-Espino D."/>
            <person name="Jungbluth S."/>
            <person name="Walsh D.A."/>
            <person name="Denef V.J."/>
            <person name="McMahon K.D."/>
            <person name="Konstantinidis K.T."/>
            <person name="Eloe-Fadrosh E.A."/>
            <person name="Kyrpides N.C."/>
            <person name="Woyke T."/>
        </authorList>
    </citation>
    <scope>NUCLEOTIDE SEQUENCE</scope>
    <source>
        <strain evidence="3">GVMAG-M-3300021343-4</strain>
    </source>
</reference>
<dbReference type="GO" id="GO:0000712">
    <property type="term" value="P:resolution of meiotic recombination intermediates"/>
    <property type="evidence" value="ECO:0007669"/>
    <property type="project" value="TreeGrafter"/>
</dbReference>
<accession>A0A6C0CK79</accession>
<dbReference type="GO" id="GO:0003677">
    <property type="term" value="F:DNA binding"/>
    <property type="evidence" value="ECO:0007669"/>
    <property type="project" value="InterPro"/>
</dbReference>
<keyword evidence="1" id="KW-0378">Hydrolase</keyword>
<proteinExistence type="predicted"/>
<name>A0A6C0CK79_9ZZZZ</name>
<dbReference type="GO" id="GO:0031573">
    <property type="term" value="P:mitotic intra-S DNA damage checkpoint signaling"/>
    <property type="evidence" value="ECO:0007669"/>
    <property type="project" value="TreeGrafter"/>
</dbReference>
<dbReference type="Gene3D" id="3.40.50.10130">
    <property type="match status" value="1"/>
</dbReference>
<dbReference type="SMART" id="SM00891">
    <property type="entry name" value="ERCC4"/>
    <property type="match status" value="1"/>
</dbReference>
<dbReference type="CDD" id="cd20074">
    <property type="entry name" value="XPF_nuclease_Mus81"/>
    <property type="match status" value="1"/>
</dbReference>
<evidence type="ECO:0000259" key="2">
    <source>
        <dbReference type="SMART" id="SM00891"/>
    </source>
</evidence>
<dbReference type="GO" id="GO:0000727">
    <property type="term" value="P:double-strand break repair via break-induced replication"/>
    <property type="evidence" value="ECO:0007669"/>
    <property type="project" value="TreeGrafter"/>
</dbReference>
<dbReference type="Pfam" id="PF02732">
    <property type="entry name" value="ERCC4"/>
    <property type="match status" value="1"/>
</dbReference>
<dbReference type="GO" id="GO:0006308">
    <property type="term" value="P:DNA catabolic process"/>
    <property type="evidence" value="ECO:0007669"/>
    <property type="project" value="InterPro"/>
</dbReference>
<feature type="domain" description="ERCC4" evidence="2">
    <location>
        <begin position="6"/>
        <end position="91"/>
    </location>
</feature>
<dbReference type="InterPro" id="IPR047416">
    <property type="entry name" value="XPF_nuclease_Mus81"/>
</dbReference>
<evidence type="ECO:0000256" key="1">
    <source>
        <dbReference type="ARBA" id="ARBA00022801"/>
    </source>
</evidence>
<organism evidence="3">
    <name type="scientific">viral metagenome</name>
    <dbReference type="NCBI Taxonomy" id="1070528"/>
    <lineage>
        <taxon>unclassified sequences</taxon>
        <taxon>metagenomes</taxon>
        <taxon>organismal metagenomes</taxon>
    </lineage>
</organism>
<protein>
    <recommendedName>
        <fullName evidence="2">ERCC4 domain-containing protein</fullName>
    </recommendedName>
</protein>
<dbReference type="InterPro" id="IPR033309">
    <property type="entry name" value="Mus81"/>
</dbReference>
<dbReference type="GO" id="GO:0048257">
    <property type="term" value="F:3'-flap endonuclease activity"/>
    <property type="evidence" value="ECO:0007669"/>
    <property type="project" value="TreeGrafter"/>
</dbReference>
<dbReference type="GO" id="GO:0048476">
    <property type="term" value="C:Holliday junction resolvase complex"/>
    <property type="evidence" value="ECO:0007669"/>
    <property type="project" value="TreeGrafter"/>
</dbReference>
<dbReference type="SUPFAM" id="SSF52980">
    <property type="entry name" value="Restriction endonuclease-like"/>
    <property type="match status" value="1"/>
</dbReference>
<evidence type="ECO:0000313" key="3">
    <source>
        <dbReference type="EMBL" id="QHT04703.1"/>
    </source>
</evidence>
<dbReference type="GO" id="GO:0005634">
    <property type="term" value="C:nucleus"/>
    <property type="evidence" value="ECO:0007669"/>
    <property type="project" value="TreeGrafter"/>
</dbReference>
<dbReference type="AlphaFoldDB" id="A0A6C0CK79"/>
<dbReference type="InterPro" id="IPR006166">
    <property type="entry name" value="ERCC4_domain"/>
</dbReference>
<dbReference type="EMBL" id="MN739436">
    <property type="protein sequence ID" value="QHT04703.1"/>
    <property type="molecule type" value="Genomic_DNA"/>
</dbReference>
<dbReference type="InterPro" id="IPR011335">
    <property type="entry name" value="Restrct_endonuc-II-like"/>
</dbReference>